<reference evidence="1 2" key="2">
    <citation type="journal article" date="2022" name="Mol. Ecol. Resour.">
        <title>The genomes of chicory, endive, great burdock and yacon provide insights into Asteraceae paleo-polyploidization history and plant inulin production.</title>
        <authorList>
            <person name="Fan W."/>
            <person name="Wang S."/>
            <person name="Wang H."/>
            <person name="Wang A."/>
            <person name="Jiang F."/>
            <person name="Liu H."/>
            <person name="Zhao H."/>
            <person name="Xu D."/>
            <person name="Zhang Y."/>
        </authorList>
    </citation>
    <scope>NUCLEOTIDE SEQUENCE [LARGE SCALE GENOMIC DNA]</scope>
    <source>
        <strain evidence="2">cv. Punajuju</strain>
        <tissue evidence="1">Leaves</tissue>
    </source>
</reference>
<dbReference type="EMBL" id="CM042015">
    <property type="protein sequence ID" value="KAI3709431.1"/>
    <property type="molecule type" value="Genomic_DNA"/>
</dbReference>
<comment type="caution">
    <text evidence="1">The sequence shown here is derived from an EMBL/GenBank/DDBJ whole genome shotgun (WGS) entry which is preliminary data.</text>
</comment>
<organism evidence="1 2">
    <name type="scientific">Cichorium intybus</name>
    <name type="common">Chicory</name>
    <dbReference type="NCBI Taxonomy" id="13427"/>
    <lineage>
        <taxon>Eukaryota</taxon>
        <taxon>Viridiplantae</taxon>
        <taxon>Streptophyta</taxon>
        <taxon>Embryophyta</taxon>
        <taxon>Tracheophyta</taxon>
        <taxon>Spermatophyta</taxon>
        <taxon>Magnoliopsida</taxon>
        <taxon>eudicotyledons</taxon>
        <taxon>Gunneridae</taxon>
        <taxon>Pentapetalae</taxon>
        <taxon>asterids</taxon>
        <taxon>campanulids</taxon>
        <taxon>Asterales</taxon>
        <taxon>Asteraceae</taxon>
        <taxon>Cichorioideae</taxon>
        <taxon>Cichorieae</taxon>
        <taxon>Cichoriinae</taxon>
        <taxon>Cichorium</taxon>
    </lineage>
</organism>
<evidence type="ECO:0000313" key="2">
    <source>
        <dbReference type="Proteomes" id="UP001055811"/>
    </source>
</evidence>
<reference evidence="2" key="1">
    <citation type="journal article" date="2022" name="Mol. Ecol. Resour.">
        <title>The genomes of chicory, endive, great burdock and yacon provide insights into Asteraceae palaeo-polyploidization history and plant inulin production.</title>
        <authorList>
            <person name="Fan W."/>
            <person name="Wang S."/>
            <person name="Wang H."/>
            <person name="Wang A."/>
            <person name="Jiang F."/>
            <person name="Liu H."/>
            <person name="Zhao H."/>
            <person name="Xu D."/>
            <person name="Zhang Y."/>
        </authorList>
    </citation>
    <scope>NUCLEOTIDE SEQUENCE [LARGE SCALE GENOMIC DNA]</scope>
    <source>
        <strain evidence="2">cv. Punajuju</strain>
    </source>
</reference>
<gene>
    <name evidence="1" type="ORF">L2E82_39193</name>
</gene>
<sequence>MKVTGTTAVNDGDALVVDGGIALPVGDCSKVDGGVAMVDDGDTEGVNWGVVAAFSFSEVSIFGLREFEIGGGLRW</sequence>
<name>A0ACB9AHI7_CICIN</name>
<dbReference type="Proteomes" id="UP001055811">
    <property type="component" value="Linkage Group LG07"/>
</dbReference>
<evidence type="ECO:0000313" key="1">
    <source>
        <dbReference type="EMBL" id="KAI3709431.1"/>
    </source>
</evidence>
<proteinExistence type="predicted"/>
<accession>A0ACB9AHI7</accession>
<keyword evidence="2" id="KW-1185">Reference proteome</keyword>
<protein>
    <submittedName>
        <fullName evidence="1">Uncharacterized protein</fullName>
    </submittedName>
</protein>